<dbReference type="EMBL" id="BLIO01000001">
    <property type="protein sequence ID" value="GFE19328.1"/>
    <property type="molecule type" value="Genomic_DNA"/>
</dbReference>
<dbReference type="AlphaFoldDB" id="A0A640T7P9"/>
<feature type="compositionally biased region" description="Polar residues" evidence="2">
    <location>
        <begin position="14"/>
        <end position="31"/>
    </location>
</feature>
<comment type="caution">
    <text evidence="3">The sequence shown here is derived from an EMBL/GenBank/DDBJ whole genome shotgun (WGS) entry which is preliminary data.</text>
</comment>
<dbReference type="Proteomes" id="UP000430079">
    <property type="component" value="Unassembled WGS sequence"/>
</dbReference>
<gene>
    <name evidence="3" type="ORF">Sgleb_73750</name>
</gene>
<evidence type="ECO:0000313" key="3">
    <source>
        <dbReference type="EMBL" id="GFE19328.1"/>
    </source>
</evidence>
<protein>
    <submittedName>
        <fullName evidence="3">Uncharacterized protein</fullName>
    </submittedName>
</protein>
<evidence type="ECO:0000313" key="4">
    <source>
        <dbReference type="Proteomes" id="UP000430079"/>
    </source>
</evidence>
<proteinExistence type="predicted"/>
<dbReference type="RefSeq" id="WP_229893858.1">
    <property type="nucleotide sequence ID" value="NZ_BLIO01000001.1"/>
</dbReference>
<sequence length="105" mass="11055">MPRSSPRVARPATSFPTVGTNLNANPGQSTGTGYNAFHMDLANATVPPDYITLLCVRPDPLGAGASILSNAPEAVSRLILKGQIKPRRKNEGYGRVRGTVTLAVP</sequence>
<dbReference type="InterPro" id="IPR042098">
    <property type="entry name" value="TauD-like_sf"/>
</dbReference>
<keyword evidence="1" id="KW-0560">Oxidoreductase</keyword>
<dbReference type="Gene3D" id="3.60.130.10">
    <property type="entry name" value="Clavaminate synthase-like"/>
    <property type="match status" value="1"/>
</dbReference>
<feature type="region of interest" description="Disordered" evidence="2">
    <location>
        <begin position="1"/>
        <end position="31"/>
    </location>
</feature>
<name>A0A640T7P9_9ACTN</name>
<dbReference type="SUPFAM" id="SSF51197">
    <property type="entry name" value="Clavaminate synthase-like"/>
    <property type="match status" value="1"/>
</dbReference>
<evidence type="ECO:0000256" key="2">
    <source>
        <dbReference type="SAM" id="MobiDB-lite"/>
    </source>
</evidence>
<evidence type="ECO:0000256" key="1">
    <source>
        <dbReference type="ARBA" id="ARBA00023002"/>
    </source>
</evidence>
<accession>A0A640T7P9</accession>
<reference evidence="3 4" key="1">
    <citation type="submission" date="2019-12" db="EMBL/GenBank/DDBJ databases">
        <title>Whole genome shotgun sequence of Streptomyces hygroscopicus subsp. glebosus NBRC 13786.</title>
        <authorList>
            <person name="Ichikawa N."/>
            <person name="Kimura A."/>
            <person name="Kitahashi Y."/>
            <person name="Komaki H."/>
            <person name="Tamura T."/>
        </authorList>
    </citation>
    <scope>NUCLEOTIDE SEQUENCE [LARGE SCALE GENOMIC DNA]</scope>
    <source>
        <strain evidence="3 4">NBRC 13786</strain>
    </source>
</reference>
<organism evidence="3 4">
    <name type="scientific">Streptomyces glebosus</name>
    <dbReference type="NCBI Taxonomy" id="249580"/>
    <lineage>
        <taxon>Bacteria</taxon>
        <taxon>Bacillati</taxon>
        <taxon>Actinomycetota</taxon>
        <taxon>Actinomycetes</taxon>
        <taxon>Kitasatosporales</taxon>
        <taxon>Streptomycetaceae</taxon>
        <taxon>Streptomyces</taxon>
    </lineage>
</organism>
<keyword evidence="4" id="KW-1185">Reference proteome</keyword>
<dbReference type="GO" id="GO:0016491">
    <property type="term" value="F:oxidoreductase activity"/>
    <property type="evidence" value="ECO:0007669"/>
    <property type="project" value="UniProtKB-KW"/>
</dbReference>